<evidence type="ECO:0000259" key="4">
    <source>
        <dbReference type="PROSITE" id="PS50830"/>
    </source>
</evidence>
<dbReference type="InterPro" id="IPR016071">
    <property type="entry name" value="Staphylococal_nuclease_OB-fold"/>
</dbReference>
<evidence type="ECO:0000313" key="6">
    <source>
        <dbReference type="Proteomes" id="UP001295463"/>
    </source>
</evidence>
<protein>
    <submittedName>
        <fullName evidence="5">Micrococcal nuclease</fullName>
        <ecNumber evidence="5">3.1.31.1</ecNumber>
    </submittedName>
</protein>
<dbReference type="SMART" id="SM00318">
    <property type="entry name" value="SNc"/>
    <property type="match status" value="1"/>
</dbReference>
<dbReference type="SUPFAM" id="SSF50199">
    <property type="entry name" value="Staphylococcal nuclease"/>
    <property type="match status" value="1"/>
</dbReference>
<evidence type="ECO:0000256" key="1">
    <source>
        <dbReference type="ARBA" id="ARBA00022722"/>
    </source>
</evidence>
<reference evidence="5 6" key="1">
    <citation type="submission" date="2022-03" db="EMBL/GenBank/DDBJ databases">
        <authorList>
            <person name="Koch H."/>
        </authorList>
    </citation>
    <scope>NUCLEOTIDE SEQUENCE [LARGE SCALE GENOMIC DNA]</scope>
    <source>
        <strain evidence="5 6">G1</strain>
    </source>
</reference>
<keyword evidence="2" id="KW-0255">Endonuclease</keyword>
<gene>
    <name evidence="5" type="primary">nuc</name>
    <name evidence="5" type="ORF">GEAMG1_2830</name>
</gene>
<dbReference type="InterPro" id="IPR002071">
    <property type="entry name" value="Thermonucl_AS"/>
</dbReference>
<keyword evidence="6" id="KW-1185">Reference proteome</keyword>
<proteinExistence type="predicted"/>
<evidence type="ECO:0000313" key="5">
    <source>
        <dbReference type="EMBL" id="CAH2032666.1"/>
    </source>
</evidence>
<dbReference type="PANTHER" id="PTHR12302">
    <property type="entry name" value="EBNA2 BINDING PROTEIN P100"/>
    <property type="match status" value="1"/>
</dbReference>
<dbReference type="InterPro" id="IPR035437">
    <property type="entry name" value="SNase_OB-fold_sf"/>
</dbReference>
<dbReference type="PANTHER" id="PTHR12302:SF3">
    <property type="entry name" value="SERINE_THREONINE-PROTEIN KINASE 31"/>
    <property type="match status" value="1"/>
</dbReference>
<dbReference type="Pfam" id="PF00565">
    <property type="entry name" value="SNase"/>
    <property type="match status" value="1"/>
</dbReference>
<dbReference type="PROSITE" id="PS50830">
    <property type="entry name" value="TNASE_3"/>
    <property type="match status" value="1"/>
</dbReference>
<dbReference type="GO" id="GO:1990599">
    <property type="term" value="F:3' overhang single-stranded DNA endodeoxyribonuclease activity"/>
    <property type="evidence" value="ECO:0007669"/>
    <property type="project" value="UniProtKB-EC"/>
</dbReference>
<organism evidence="5 6">
    <name type="scientific">Trichlorobacter ammonificans</name>
    <dbReference type="NCBI Taxonomy" id="2916410"/>
    <lineage>
        <taxon>Bacteria</taxon>
        <taxon>Pseudomonadati</taxon>
        <taxon>Thermodesulfobacteriota</taxon>
        <taxon>Desulfuromonadia</taxon>
        <taxon>Geobacterales</taxon>
        <taxon>Geobacteraceae</taxon>
        <taxon>Trichlorobacter</taxon>
    </lineage>
</organism>
<dbReference type="EC" id="3.1.31.1" evidence="5"/>
<dbReference type="Proteomes" id="UP001295463">
    <property type="component" value="Chromosome"/>
</dbReference>
<dbReference type="PROSITE" id="PS01123">
    <property type="entry name" value="TNASE_1"/>
    <property type="match status" value="1"/>
</dbReference>
<keyword evidence="3 5" id="KW-0378">Hydrolase</keyword>
<feature type="domain" description="TNase-like" evidence="4">
    <location>
        <begin position="30"/>
        <end position="160"/>
    </location>
</feature>
<evidence type="ECO:0000256" key="3">
    <source>
        <dbReference type="ARBA" id="ARBA00022801"/>
    </source>
</evidence>
<dbReference type="EMBL" id="OW150024">
    <property type="protein sequence ID" value="CAH2032666.1"/>
    <property type="molecule type" value="Genomic_DNA"/>
</dbReference>
<keyword evidence="1" id="KW-0540">Nuclease</keyword>
<dbReference type="RefSeq" id="WP_305733404.1">
    <property type="nucleotide sequence ID" value="NZ_OW150024.1"/>
</dbReference>
<dbReference type="Gene3D" id="2.40.50.90">
    <property type="match status" value="1"/>
</dbReference>
<sequence>MRYLVLLLLVLLLLVLLLLVLLPLPVSAGQTIQGMVREVYDGDTVLVVTRSDGRLKVRLYGIDAPETRKPDRAAQPFGSQAKRVLMYKLLGREVLLEVRERDQYGRAVAVVRQGQRDINAEMVAEGMAWAYRHYLDGPYASRYIGLEEQARRRRLGLWRQSNPQPPWEFRQAGKGHGKRRR</sequence>
<name>A0ABN8HN98_9BACT</name>
<evidence type="ECO:0000256" key="2">
    <source>
        <dbReference type="ARBA" id="ARBA00022759"/>
    </source>
</evidence>
<accession>A0ABN8HN98</accession>